<dbReference type="RefSeq" id="WP_262567820.1">
    <property type="nucleotide sequence ID" value="NZ_JAPFCC010000001.1"/>
</dbReference>
<gene>
    <name evidence="3" type="ORF">NX722_09730</name>
</gene>
<dbReference type="Proteomes" id="UP001209854">
    <property type="component" value="Unassembled WGS sequence"/>
</dbReference>
<dbReference type="SUPFAM" id="SSF55307">
    <property type="entry name" value="Tubulin C-terminal domain-like"/>
    <property type="match status" value="1"/>
</dbReference>
<dbReference type="InterPro" id="IPR037103">
    <property type="entry name" value="Tubulin/FtsZ-like_C"/>
</dbReference>
<dbReference type="InterPro" id="IPR008280">
    <property type="entry name" value="Tub_FtsZ_C"/>
</dbReference>
<keyword evidence="1" id="KW-0547">Nucleotide-binding</keyword>
<accession>A0ABT3MU79</accession>
<protein>
    <recommendedName>
        <fullName evidence="5">Tubulin/FtsZ 2-layer sandwich domain-containing protein</fullName>
    </recommendedName>
</protein>
<dbReference type="EMBL" id="JAPFCC010000001">
    <property type="protein sequence ID" value="MCW7552917.1"/>
    <property type="molecule type" value="Genomic_DNA"/>
</dbReference>
<proteinExistence type="predicted"/>
<comment type="caution">
    <text evidence="3">The sequence shown here is derived from an EMBL/GenBank/DDBJ whole genome shotgun (WGS) entry which is preliminary data.</text>
</comment>
<organism evidence="3 4">
    <name type="scientific">Endozoicomonas gorgoniicola</name>
    <dbReference type="NCBI Taxonomy" id="1234144"/>
    <lineage>
        <taxon>Bacteria</taxon>
        <taxon>Pseudomonadati</taxon>
        <taxon>Pseudomonadota</taxon>
        <taxon>Gammaproteobacteria</taxon>
        <taxon>Oceanospirillales</taxon>
        <taxon>Endozoicomonadaceae</taxon>
        <taxon>Endozoicomonas</taxon>
    </lineage>
</organism>
<evidence type="ECO:0000313" key="3">
    <source>
        <dbReference type="EMBL" id="MCW7552917.1"/>
    </source>
</evidence>
<keyword evidence="2" id="KW-0342">GTP-binding</keyword>
<evidence type="ECO:0000313" key="4">
    <source>
        <dbReference type="Proteomes" id="UP001209854"/>
    </source>
</evidence>
<reference evidence="3 4" key="1">
    <citation type="submission" date="2022-10" db="EMBL/GenBank/DDBJ databases">
        <title>High-quality genome sequences of two octocoral-associated bacteria, Endozoicomonas euniceicola EF212 and Endozoicomonas gorgoniicola PS125.</title>
        <authorList>
            <person name="Chiou Y.-J."/>
            <person name="Chen Y.-H."/>
        </authorList>
    </citation>
    <scope>NUCLEOTIDE SEQUENCE [LARGE SCALE GENOMIC DNA]</scope>
    <source>
        <strain evidence="3 4">PS125</strain>
    </source>
</reference>
<dbReference type="Gene3D" id="3.30.1330.20">
    <property type="entry name" value="Tubulin/FtsZ, C-terminal domain"/>
    <property type="match status" value="1"/>
</dbReference>
<name>A0ABT3MU79_9GAMM</name>
<evidence type="ECO:0008006" key="5">
    <source>
        <dbReference type="Google" id="ProtNLM"/>
    </source>
</evidence>
<evidence type="ECO:0000256" key="2">
    <source>
        <dbReference type="ARBA" id="ARBA00023134"/>
    </source>
</evidence>
<sequence length="259" mass="27667">MIELVSTNEEISRIVIVSADLKAAKDIDAWQKNVVRDDPENPVLEHYTLQADNIFKVPSVFEQDDCLANTNLLMVVFGDSRADRLPEAFIQLFSAHNLCPLVVLPNELSLTLTDTGLEPSQVVTVTTEQSSKAAVDKILDPFVGSGMINLPVDDLKHIATPGSEGLLISAQASGPDGASEATKKAMALHKASHPAGTESTGILMNISSEMGSLTIGGYVMATDALRESAQDDASVMCSAMVSFSLPEDTFEVSLVIFKS</sequence>
<keyword evidence="4" id="KW-1185">Reference proteome</keyword>
<evidence type="ECO:0000256" key="1">
    <source>
        <dbReference type="ARBA" id="ARBA00022741"/>
    </source>
</evidence>